<feature type="transmembrane region" description="Helical" evidence="2">
    <location>
        <begin position="108"/>
        <end position="130"/>
    </location>
</feature>
<dbReference type="EMBL" id="NRGR01000025">
    <property type="protein sequence ID" value="PCC38186.1"/>
    <property type="molecule type" value="Genomic_DNA"/>
</dbReference>
<evidence type="ECO:0000256" key="1">
    <source>
        <dbReference type="SAM" id="MobiDB-lite"/>
    </source>
</evidence>
<dbReference type="RefSeq" id="WP_096166197.1">
    <property type="nucleotide sequence ID" value="NZ_JBQCXU010000045.1"/>
</dbReference>
<dbReference type="GeneID" id="95328368"/>
<name>A0A2A3YFR2_9MICO</name>
<accession>A0A2A3YFR2</accession>
<dbReference type="PANTHER" id="PTHR35335:SF1">
    <property type="entry name" value="UPF0716 PROTEIN FXSA"/>
    <property type="match status" value="1"/>
</dbReference>
<evidence type="ECO:0000313" key="4">
    <source>
        <dbReference type="Proteomes" id="UP000218598"/>
    </source>
</evidence>
<gene>
    <name evidence="3" type="ORF">CIK66_15755</name>
</gene>
<evidence type="ECO:0000313" key="3">
    <source>
        <dbReference type="EMBL" id="PCC38186.1"/>
    </source>
</evidence>
<proteinExistence type="predicted"/>
<feature type="transmembrane region" description="Helical" evidence="2">
    <location>
        <begin position="30"/>
        <end position="49"/>
    </location>
</feature>
<dbReference type="PANTHER" id="PTHR35335">
    <property type="entry name" value="UPF0716 PROTEIN FXSA"/>
    <property type="match status" value="1"/>
</dbReference>
<dbReference type="OrthoDB" id="4793445at2"/>
<dbReference type="NCBIfam" id="NF008528">
    <property type="entry name" value="PRK11463.1-2"/>
    <property type="match status" value="1"/>
</dbReference>
<keyword evidence="2" id="KW-0472">Membrane</keyword>
<keyword evidence="2" id="KW-1133">Transmembrane helix</keyword>
<protein>
    <recommendedName>
        <fullName evidence="5">FxsA protein</fullName>
    </recommendedName>
</protein>
<organism evidence="3 4">
    <name type="scientific">Brachybacterium alimentarium</name>
    <dbReference type="NCBI Taxonomy" id="47845"/>
    <lineage>
        <taxon>Bacteria</taxon>
        <taxon>Bacillati</taxon>
        <taxon>Actinomycetota</taxon>
        <taxon>Actinomycetes</taxon>
        <taxon>Micrococcales</taxon>
        <taxon>Dermabacteraceae</taxon>
        <taxon>Brachybacterium</taxon>
    </lineage>
</organism>
<dbReference type="AlphaFoldDB" id="A0A2A3YFR2"/>
<comment type="caution">
    <text evidence="3">The sequence shown here is derived from an EMBL/GenBank/DDBJ whole genome shotgun (WGS) entry which is preliminary data.</text>
</comment>
<dbReference type="Proteomes" id="UP000218598">
    <property type="component" value="Unassembled WGS sequence"/>
</dbReference>
<dbReference type="InterPro" id="IPR007313">
    <property type="entry name" value="FxsA"/>
</dbReference>
<keyword evidence="4" id="KW-1185">Reference proteome</keyword>
<feature type="compositionally biased region" description="Polar residues" evidence="1">
    <location>
        <begin position="13"/>
        <end position="22"/>
    </location>
</feature>
<reference evidence="3 4" key="1">
    <citation type="journal article" date="2017" name="Elife">
        <title>Extensive horizontal gene transfer in cheese-associated bacteria.</title>
        <authorList>
            <person name="Bonham K.S."/>
            <person name="Wolfe B.E."/>
            <person name="Dutton R.J."/>
        </authorList>
    </citation>
    <scope>NUCLEOTIDE SEQUENCE [LARGE SCALE GENOMIC DNA]</scope>
    <source>
        <strain evidence="3 4">341_9</strain>
    </source>
</reference>
<sequence length="188" mass="19882">MSSAQGTGPRPADSSTGTAPSRRSSRWGSLLPVGIVVLGLLELTILVIIGINTSLWWSVLIIAIGWVVGIALLVAAGQQSFVRLRSLVQAVRGRGDVQDHLSRPAFTLLSALFFFFPGILTDLIGIVLLITPVQRRSVQAVGLASGSGSARRVLYRRSGHGVIDGEIILDAQKPRDGDGPTPPTIAQD</sequence>
<feature type="region of interest" description="Disordered" evidence="1">
    <location>
        <begin position="1"/>
        <end position="25"/>
    </location>
</feature>
<dbReference type="Pfam" id="PF04186">
    <property type="entry name" value="FxsA"/>
    <property type="match status" value="1"/>
</dbReference>
<evidence type="ECO:0000256" key="2">
    <source>
        <dbReference type="SAM" id="Phobius"/>
    </source>
</evidence>
<keyword evidence="2" id="KW-0812">Transmembrane</keyword>
<dbReference type="GO" id="GO:0016020">
    <property type="term" value="C:membrane"/>
    <property type="evidence" value="ECO:0007669"/>
    <property type="project" value="InterPro"/>
</dbReference>
<evidence type="ECO:0008006" key="5">
    <source>
        <dbReference type="Google" id="ProtNLM"/>
    </source>
</evidence>
<feature type="transmembrane region" description="Helical" evidence="2">
    <location>
        <begin position="55"/>
        <end position="76"/>
    </location>
</feature>